<proteinExistence type="inferred from homology"/>
<dbReference type="Proteomes" id="UP000316096">
    <property type="component" value="Unassembled WGS sequence"/>
</dbReference>
<dbReference type="AlphaFoldDB" id="A0A543BZQ9"/>
<feature type="chain" id="PRO_5022247828" description="Carboxylic ester hydrolase" evidence="3">
    <location>
        <begin position="27"/>
        <end position="513"/>
    </location>
</feature>
<dbReference type="InterPro" id="IPR019819">
    <property type="entry name" value="Carboxylesterase_B_CS"/>
</dbReference>
<name>A0A543BZQ9_9ACTN</name>
<dbReference type="RefSeq" id="WP_141962355.1">
    <property type="nucleotide sequence ID" value="NZ_VFOZ01000002.1"/>
</dbReference>
<organism evidence="5 6">
    <name type="scientific">Actinoallomurus bryophytorum</name>
    <dbReference type="NCBI Taxonomy" id="1490222"/>
    <lineage>
        <taxon>Bacteria</taxon>
        <taxon>Bacillati</taxon>
        <taxon>Actinomycetota</taxon>
        <taxon>Actinomycetes</taxon>
        <taxon>Streptosporangiales</taxon>
        <taxon>Thermomonosporaceae</taxon>
        <taxon>Actinoallomurus</taxon>
    </lineage>
</organism>
<evidence type="ECO:0000259" key="4">
    <source>
        <dbReference type="Pfam" id="PF00135"/>
    </source>
</evidence>
<dbReference type="Pfam" id="PF00135">
    <property type="entry name" value="COesterase"/>
    <property type="match status" value="1"/>
</dbReference>
<dbReference type="EC" id="3.1.1.-" evidence="3"/>
<reference evidence="5 6" key="1">
    <citation type="submission" date="2019-06" db="EMBL/GenBank/DDBJ databases">
        <title>Sequencing the genomes of 1000 actinobacteria strains.</title>
        <authorList>
            <person name="Klenk H.-P."/>
        </authorList>
    </citation>
    <scope>NUCLEOTIDE SEQUENCE [LARGE SCALE GENOMIC DNA]</scope>
    <source>
        <strain evidence="5 6">DSM 102200</strain>
    </source>
</reference>
<evidence type="ECO:0000256" key="1">
    <source>
        <dbReference type="ARBA" id="ARBA00005964"/>
    </source>
</evidence>
<comment type="caution">
    <text evidence="5">The sequence shown here is derived from an EMBL/GenBank/DDBJ whole genome shotgun (WGS) entry which is preliminary data.</text>
</comment>
<feature type="domain" description="Carboxylesterase type B" evidence="4">
    <location>
        <begin position="34"/>
        <end position="496"/>
    </location>
</feature>
<evidence type="ECO:0000256" key="3">
    <source>
        <dbReference type="RuleBase" id="RU361235"/>
    </source>
</evidence>
<dbReference type="OrthoDB" id="4308422at2"/>
<evidence type="ECO:0000313" key="6">
    <source>
        <dbReference type="Proteomes" id="UP000316096"/>
    </source>
</evidence>
<keyword evidence="3" id="KW-0732">Signal</keyword>
<dbReference type="GO" id="GO:0016787">
    <property type="term" value="F:hydrolase activity"/>
    <property type="evidence" value="ECO:0007669"/>
    <property type="project" value="UniProtKB-KW"/>
</dbReference>
<dbReference type="InterPro" id="IPR019826">
    <property type="entry name" value="Carboxylesterase_B_AS"/>
</dbReference>
<dbReference type="EMBL" id="VFOZ01000002">
    <property type="protein sequence ID" value="TQL90307.1"/>
    <property type="molecule type" value="Genomic_DNA"/>
</dbReference>
<dbReference type="InterPro" id="IPR002018">
    <property type="entry name" value="CarbesteraseB"/>
</dbReference>
<protein>
    <recommendedName>
        <fullName evidence="3">Carboxylic ester hydrolase</fullName>
        <ecNumber evidence="3">3.1.1.-</ecNumber>
    </recommendedName>
</protein>
<sequence length="513" mass="54325">MRPRRLAVQGVVIALGLAMTSPAIHAAASAGATVRTESGLVGGRSAREFLGIPYAAPPVGALRWRPPRPHAAWSGVRAATSFGDGCVQGASWDPGYETPKLTEDCLYLNVYRPRPAPHGLPVMVWIHGGGFTGGAGNDVVPTEFARKGDVIAVTVNYRLGAMGFLAHPALGAGSGNYGLMDQQAALRWVQRNIARFGGDPAKVTIAGESAGGQSVCDQLASPAARGLFRGAIIESGSYGDCAARARTDADQAGIAFARSLGCADAACLRGRPAQEILTAQGGFSFGPVAGGPVLPVQPADAFASGRYNRVPLVNGANHDEGRLFVFGAYDAGGHPLTAEQYPVALRNSYGDAAGRILARYPLSAYPSPGLALSAVETDQLMSCPVLDVNALVRRHSPAYTYEFADETSPPFESLRDLHTDFPFGATHVNELQYLFLHFGHPSPLDPAQRELSDQMIGYWTTFVRTGRPVVAGLPPMPRYDATQRVLSLSTHGNAISGGFDGFHKCAFWREVNR</sequence>
<comment type="similarity">
    <text evidence="1 3">Belongs to the type-B carboxylesterase/lipase family.</text>
</comment>
<keyword evidence="6" id="KW-1185">Reference proteome</keyword>
<accession>A0A543BZQ9</accession>
<dbReference type="InterPro" id="IPR050309">
    <property type="entry name" value="Type-B_Carboxylest/Lipase"/>
</dbReference>
<gene>
    <name evidence="5" type="ORF">FB559_7609</name>
</gene>
<dbReference type="InterPro" id="IPR029058">
    <property type="entry name" value="AB_hydrolase_fold"/>
</dbReference>
<keyword evidence="2 3" id="KW-0378">Hydrolase</keyword>
<evidence type="ECO:0000313" key="5">
    <source>
        <dbReference type="EMBL" id="TQL90307.1"/>
    </source>
</evidence>
<dbReference type="PROSITE" id="PS00122">
    <property type="entry name" value="CARBOXYLESTERASE_B_1"/>
    <property type="match status" value="1"/>
</dbReference>
<dbReference type="SUPFAM" id="SSF53474">
    <property type="entry name" value="alpha/beta-Hydrolases"/>
    <property type="match status" value="1"/>
</dbReference>
<feature type="signal peptide" evidence="3">
    <location>
        <begin position="1"/>
        <end position="26"/>
    </location>
</feature>
<dbReference type="PANTHER" id="PTHR11559">
    <property type="entry name" value="CARBOXYLESTERASE"/>
    <property type="match status" value="1"/>
</dbReference>
<evidence type="ECO:0000256" key="2">
    <source>
        <dbReference type="ARBA" id="ARBA00022801"/>
    </source>
</evidence>
<dbReference type="Gene3D" id="3.40.50.1820">
    <property type="entry name" value="alpha/beta hydrolase"/>
    <property type="match status" value="1"/>
</dbReference>
<dbReference type="PROSITE" id="PS00941">
    <property type="entry name" value="CARBOXYLESTERASE_B_2"/>
    <property type="match status" value="1"/>
</dbReference>